<dbReference type="Proteomes" id="UP000029920">
    <property type="component" value="Unassembled WGS sequence"/>
</dbReference>
<dbReference type="SMART" id="SM00419">
    <property type="entry name" value="HTH_CRP"/>
    <property type="match status" value="1"/>
</dbReference>
<reference evidence="6 7" key="1">
    <citation type="journal article" date="2014" name="Genome Announc.">
        <title>Draft genome sequences of eight enterohepatic helicobacter species isolated from both laboratory and wild rodents.</title>
        <authorList>
            <person name="Sheh A."/>
            <person name="Shen Z."/>
            <person name="Fox J.G."/>
        </authorList>
    </citation>
    <scope>NUCLEOTIDE SEQUENCE [LARGE SCALE GENOMIC DNA]</scope>
    <source>
        <strain evidence="6 7">MIT-03-7007</strain>
    </source>
</reference>
<dbReference type="GO" id="GO:0003677">
    <property type="term" value="F:DNA binding"/>
    <property type="evidence" value="ECO:0007669"/>
    <property type="project" value="UniProtKB-KW"/>
</dbReference>
<dbReference type="GO" id="GO:0005829">
    <property type="term" value="C:cytosol"/>
    <property type="evidence" value="ECO:0007669"/>
    <property type="project" value="TreeGrafter"/>
</dbReference>
<dbReference type="GO" id="GO:0003700">
    <property type="term" value="F:DNA-binding transcription factor activity"/>
    <property type="evidence" value="ECO:0007669"/>
    <property type="project" value="TreeGrafter"/>
</dbReference>
<dbReference type="PROSITE" id="PS51063">
    <property type="entry name" value="HTH_CRP_2"/>
    <property type="match status" value="1"/>
</dbReference>
<dbReference type="EMBL" id="JRPC02000005">
    <property type="protein sequence ID" value="TLE16517.1"/>
    <property type="molecule type" value="Genomic_DNA"/>
</dbReference>
<dbReference type="Gene3D" id="2.60.120.10">
    <property type="entry name" value="Jelly Rolls"/>
    <property type="match status" value="1"/>
</dbReference>
<evidence type="ECO:0000256" key="2">
    <source>
        <dbReference type="ARBA" id="ARBA00023125"/>
    </source>
</evidence>
<dbReference type="InterPro" id="IPR000595">
    <property type="entry name" value="cNMP-bd_dom"/>
</dbReference>
<evidence type="ECO:0000259" key="4">
    <source>
        <dbReference type="PROSITE" id="PS50042"/>
    </source>
</evidence>
<dbReference type="Gene3D" id="1.10.10.10">
    <property type="entry name" value="Winged helix-like DNA-binding domain superfamily/Winged helix DNA-binding domain"/>
    <property type="match status" value="1"/>
</dbReference>
<dbReference type="InterPro" id="IPR036388">
    <property type="entry name" value="WH-like_DNA-bd_sf"/>
</dbReference>
<comment type="caution">
    <text evidence="6">The sequence shown here is derived from an EMBL/GenBank/DDBJ whole genome shotgun (WGS) entry which is preliminary data.</text>
</comment>
<dbReference type="AlphaFoldDB" id="A0A4U8UJK3"/>
<name>A0A4U8UJK3_9HELI</name>
<gene>
    <name evidence="6" type="ORF">LS72_002510</name>
</gene>
<feature type="domain" description="Cyclic nucleotide-binding" evidence="4">
    <location>
        <begin position="1"/>
        <end position="98"/>
    </location>
</feature>
<dbReference type="Pfam" id="PF13545">
    <property type="entry name" value="HTH_Crp_2"/>
    <property type="match status" value="1"/>
</dbReference>
<evidence type="ECO:0000259" key="5">
    <source>
        <dbReference type="PROSITE" id="PS51063"/>
    </source>
</evidence>
<dbReference type="InterPro" id="IPR018490">
    <property type="entry name" value="cNMP-bd_dom_sf"/>
</dbReference>
<dbReference type="InterPro" id="IPR036390">
    <property type="entry name" value="WH_DNA-bd_sf"/>
</dbReference>
<dbReference type="RefSeq" id="WP_034554571.1">
    <property type="nucleotide sequence ID" value="NZ_JRPC02000005.1"/>
</dbReference>
<dbReference type="InterPro" id="IPR014710">
    <property type="entry name" value="RmlC-like_jellyroll"/>
</dbReference>
<dbReference type="SMART" id="SM00100">
    <property type="entry name" value="cNMP"/>
    <property type="match status" value="1"/>
</dbReference>
<protein>
    <submittedName>
        <fullName evidence="6">Crp/Fnr family transcriptional regulator</fullName>
    </submittedName>
</protein>
<organism evidence="6 7">
    <name type="scientific">Helicobacter apodemus</name>
    <dbReference type="NCBI Taxonomy" id="135569"/>
    <lineage>
        <taxon>Bacteria</taxon>
        <taxon>Pseudomonadati</taxon>
        <taxon>Campylobacterota</taxon>
        <taxon>Epsilonproteobacteria</taxon>
        <taxon>Campylobacterales</taxon>
        <taxon>Helicobacteraceae</taxon>
        <taxon>Helicobacter</taxon>
    </lineage>
</organism>
<evidence type="ECO:0000256" key="1">
    <source>
        <dbReference type="ARBA" id="ARBA00023015"/>
    </source>
</evidence>
<feature type="domain" description="HTH crp-type" evidence="5">
    <location>
        <begin position="129"/>
        <end position="191"/>
    </location>
</feature>
<dbReference type="InterPro" id="IPR012318">
    <property type="entry name" value="HTH_CRP"/>
</dbReference>
<dbReference type="SUPFAM" id="SSF51206">
    <property type="entry name" value="cAMP-binding domain-like"/>
    <property type="match status" value="1"/>
</dbReference>
<keyword evidence="3" id="KW-0804">Transcription</keyword>
<dbReference type="Pfam" id="PF00027">
    <property type="entry name" value="cNMP_binding"/>
    <property type="match status" value="1"/>
</dbReference>
<proteinExistence type="predicted"/>
<dbReference type="PANTHER" id="PTHR24567">
    <property type="entry name" value="CRP FAMILY TRANSCRIPTIONAL REGULATORY PROTEIN"/>
    <property type="match status" value="1"/>
</dbReference>
<keyword evidence="7" id="KW-1185">Reference proteome</keyword>
<dbReference type="InterPro" id="IPR050397">
    <property type="entry name" value="Env_Response_Regulators"/>
</dbReference>
<dbReference type="CDD" id="cd00038">
    <property type="entry name" value="CAP_ED"/>
    <property type="match status" value="1"/>
</dbReference>
<evidence type="ECO:0000256" key="3">
    <source>
        <dbReference type="ARBA" id="ARBA00023163"/>
    </source>
</evidence>
<evidence type="ECO:0000313" key="6">
    <source>
        <dbReference type="EMBL" id="TLE16517.1"/>
    </source>
</evidence>
<sequence length="200" mass="23242">MEDYIKILYNISYKHSYNKQEILFYEGETPKKLFVLLEGIVRLYKNTENNQETTIHQISHTSFIAEMPTFLNIPYPASAVCVEKCEVLEVSINTFKKLCQEDSNFCLSFIASLCNKIKILENHISQNSKTIEEKLKDFFLQNQELLITLTQKQIAKSLNISPESLSRVLKNLKEKNLIKTQSGKIIFVDTKFYKQPTISM</sequence>
<evidence type="ECO:0000313" key="7">
    <source>
        <dbReference type="Proteomes" id="UP000029920"/>
    </source>
</evidence>
<dbReference type="PANTHER" id="PTHR24567:SF26">
    <property type="entry name" value="REGULATORY PROTEIN YEIL"/>
    <property type="match status" value="1"/>
</dbReference>
<dbReference type="PROSITE" id="PS50042">
    <property type="entry name" value="CNMP_BINDING_3"/>
    <property type="match status" value="1"/>
</dbReference>
<dbReference type="SUPFAM" id="SSF46785">
    <property type="entry name" value="Winged helix' DNA-binding domain"/>
    <property type="match status" value="1"/>
</dbReference>
<keyword evidence="1" id="KW-0805">Transcription regulation</keyword>
<keyword evidence="2" id="KW-0238">DNA-binding</keyword>
<accession>A0A4U8UJK3</accession>